<name>A0A2S2FAF0_9GAMM</name>
<dbReference type="AlphaFoldDB" id="A0A2S2FAF0"/>
<accession>A0A2S2FAF0</accession>
<dbReference type="RefSeq" id="WP_065994007.1">
    <property type="nucleotide sequence ID" value="NZ_CP029397.2"/>
</dbReference>
<evidence type="ECO:0000313" key="2">
    <source>
        <dbReference type="Proteomes" id="UP000245977"/>
    </source>
</evidence>
<gene>
    <name evidence="1" type="ORF">DJ533_04465</name>
</gene>
<protein>
    <submittedName>
        <fullName evidence="1">Uncharacterized protein</fullName>
    </submittedName>
</protein>
<proteinExistence type="predicted"/>
<dbReference type="Proteomes" id="UP000245977">
    <property type="component" value="Chromosome"/>
</dbReference>
<dbReference type="KEGG" id="adv:DJ533_04465"/>
<reference evidence="1" key="1">
    <citation type="submission" date="2019-08" db="EMBL/GenBank/DDBJ databases">
        <title>The complete genome of Acinetobacter defluvii strain WCHAD010030.</title>
        <authorList>
            <person name="Hu Y."/>
            <person name="Qin J."/>
            <person name="Feng Y."/>
            <person name="Zong Z."/>
        </authorList>
    </citation>
    <scope>NUCLEOTIDE SEQUENCE</scope>
    <source>
        <strain evidence="1">WCHA30</strain>
    </source>
</reference>
<dbReference type="EMBL" id="CP029397">
    <property type="protein sequence ID" value="AWL27890.1"/>
    <property type="molecule type" value="Genomic_DNA"/>
</dbReference>
<keyword evidence="2" id="KW-1185">Reference proteome</keyword>
<evidence type="ECO:0000313" key="1">
    <source>
        <dbReference type="EMBL" id="AWL27890.1"/>
    </source>
</evidence>
<dbReference type="STRING" id="1871111.GCA_001704615_03346"/>
<organism evidence="1 2">
    <name type="scientific">Acinetobacter defluvii</name>
    <dbReference type="NCBI Taxonomy" id="1871111"/>
    <lineage>
        <taxon>Bacteria</taxon>
        <taxon>Pseudomonadati</taxon>
        <taxon>Pseudomonadota</taxon>
        <taxon>Gammaproteobacteria</taxon>
        <taxon>Moraxellales</taxon>
        <taxon>Moraxellaceae</taxon>
        <taxon>Acinetobacter</taxon>
    </lineage>
</organism>
<sequence>MTQKFGLENSNHIFRSDLPEVGQAFNSEIQEFLDLDDWNNFFDSCTREYTFDYSPHLEEYFHLCWYKESP</sequence>